<feature type="domain" description="ABC transmembrane type-1" evidence="9">
    <location>
        <begin position="297"/>
        <end position="487"/>
    </location>
</feature>
<feature type="transmembrane region" description="Helical" evidence="8">
    <location>
        <begin position="247"/>
        <end position="280"/>
    </location>
</feature>
<evidence type="ECO:0000313" key="11">
    <source>
        <dbReference type="Proteomes" id="UP000602532"/>
    </source>
</evidence>
<evidence type="ECO:0000259" key="9">
    <source>
        <dbReference type="PROSITE" id="PS50928"/>
    </source>
</evidence>
<dbReference type="InterPro" id="IPR035906">
    <property type="entry name" value="MetI-like_sf"/>
</dbReference>
<evidence type="ECO:0000256" key="4">
    <source>
        <dbReference type="ARBA" id="ARBA00022519"/>
    </source>
</evidence>
<protein>
    <submittedName>
        <fullName evidence="10">Iron ABC transporter permease</fullName>
    </submittedName>
</protein>
<evidence type="ECO:0000256" key="1">
    <source>
        <dbReference type="ARBA" id="ARBA00004429"/>
    </source>
</evidence>
<dbReference type="SUPFAM" id="SSF161098">
    <property type="entry name" value="MetI-like"/>
    <property type="match status" value="2"/>
</dbReference>
<keyword evidence="4" id="KW-0997">Cell inner membrane</keyword>
<feature type="transmembrane region" description="Helical" evidence="8">
    <location>
        <begin position="79"/>
        <end position="101"/>
    </location>
</feature>
<comment type="subcellular location">
    <subcellularLocation>
        <location evidence="1">Cell inner membrane</location>
        <topology evidence="1">Multi-pass membrane protein</topology>
    </subcellularLocation>
    <subcellularLocation>
        <location evidence="8">Cell membrane</location>
        <topology evidence="8">Multi-pass membrane protein</topology>
    </subcellularLocation>
</comment>
<dbReference type="CDD" id="cd06261">
    <property type="entry name" value="TM_PBP2"/>
    <property type="match status" value="2"/>
</dbReference>
<evidence type="ECO:0000313" key="10">
    <source>
        <dbReference type="EMBL" id="MBD8024700.1"/>
    </source>
</evidence>
<feature type="transmembrane region" description="Helical" evidence="8">
    <location>
        <begin position="335"/>
        <end position="356"/>
    </location>
</feature>
<dbReference type="InterPro" id="IPR000515">
    <property type="entry name" value="MetI-like"/>
</dbReference>
<comment type="similarity">
    <text evidence="8">Belongs to the binding-protein-dependent transport system permease family.</text>
</comment>
<sequence length="500" mass="51879">MIAAAGLSAVLAAIPLIYLGVRIGEAGWEGVIRVLERPRIPLLLANTVVLAASVTLSAVALGVAGALALSRVRLPAPRLFAVAAVLPLAVPSYLAAFGWLATFPGIHGFWPSWAVLTLVTVPYVTLPVVGALRGAPAAFAEVSRTLGHGPVRTFVSVVWPGIRTPTLAGALLTCLYVLADFGGVALFRYPVLTTAIHQAYGASFDRYYAAVLAGVLVLIALAIFAAERRLRPRREFAVGRAGARPPGLTGWTVPVAAVVLLIAPVGAVAVPVASLIARLLNAQTVDGTDASALAEATGNTIVLSVAGAIIAVILALPIATLAARYAGRVSRILETAGSVPLAVPGIVLGLGLVFFSLVAVPALYQTSILLAFAYGILFLPKAVGTIRSSIERVPRALGDVAGTLGHAPLATWWRVTMRLARPGILVAALFIAVTAMKELPATLMLRPTGTTTLAVELWARTDIAQYGAAVPYAVVLVVLATIPAVLLSPREERVEMGRPV</sequence>
<keyword evidence="3" id="KW-1003">Cell membrane</keyword>
<keyword evidence="11" id="KW-1185">Reference proteome</keyword>
<feature type="transmembrane region" description="Helical" evidence="8">
    <location>
        <begin position="113"/>
        <end position="132"/>
    </location>
</feature>
<dbReference type="EMBL" id="JACSPM010000005">
    <property type="protein sequence ID" value="MBD8024700.1"/>
    <property type="molecule type" value="Genomic_DNA"/>
</dbReference>
<dbReference type="Proteomes" id="UP000602532">
    <property type="component" value="Unassembled WGS sequence"/>
</dbReference>
<organism evidence="10 11">
    <name type="scientific">Microbacterium gallinarum</name>
    <dbReference type="NCBI Taxonomy" id="2762209"/>
    <lineage>
        <taxon>Bacteria</taxon>
        <taxon>Bacillati</taxon>
        <taxon>Actinomycetota</taxon>
        <taxon>Actinomycetes</taxon>
        <taxon>Micrococcales</taxon>
        <taxon>Microbacteriaceae</taxon>
        <taxon>Microbacterium</taxon>
    </lineage>
</organism>
<keyword evidence="6 8" id="KW-1133">Transmembrane helix</keyword>
<dbReference type="PANTHER" id="PTHR43357">
    <property type="entry name" value="INNER MEMBRANE ABC TRANSPORTER PERMEASE PROTEIN YDCV"/>
    <property type="match status" value="1"/>
</dbReference>
<feature type="transmembrane region" description="Helical" evidence="8">
    <location>
        <begin position="167"/>
        <end position="187"/>
    </location>
</feature>
<reference evidence="10 11" key="1">
    <citation type="submission" date="2020-08" db="EMBL/GenBank/DDBJ databases">
        <title>A Genomic Blueprint of the Chicken Gut Microbiome.</title>
        <authorList>
            <person name="Gilroy R."/>
            <person name="Ravi A."/>
            <person name="Getino M."/>
            <person name="Pursley I."/>
            <person name="Horton D.L."/>
            <person name="Alikhan N.-F."/>
            <person name="Baker D."/>
            <person name="Gharbi K."/>
            <person name="Hall N."/>
            <person name="Watson M."/>
            <person name="Adriaenssens E.M."/>
            <person name="Foster-Nyarko E."/>
            <person name="Jarju S."/>
            <person name="Secka A."/>
            <person name="Antonio M."/>
            <person name="Oren A."/>
            <person name="Chaudhuri R."/>
            <person name="La Ragione R.M."/>
            <person name="Hildebrand F."/>
            <person name="Pallen M.J."/>
        </authorList>
    </citation>
    <scope>NUCLEOTIDE SEQUENCE [LARGE SCALE GENOMIC DNA]</scope>
    <source>
        <strain evidence="10 11">Sa1CUA4</strain>
    </source>
</reference>
<feature type="transmembrane region" description="Helical" evidence="8">
    <location>
        <begin position="207"/>
        <end position="226"/>
    </location>
</feature>
<feature type="transmembrane region" description="Helical" evidence="8">
    <location>
        <begin position="424"/>
        <end position="443"/>
    </location>
</feature>
<name>A0ABR8X5V2_9MICO</name>
<feature type="transmembrane region" description="Helical" evidence="8">
    <location>
        <begin position="43"/>
        <end position="67"/>
    </location>
</feature>
<evidence type="ECO:0000256" key="6">
    <source>
        <dbReference type="ARBA" id="ARBA00022989"/>
    </source>
</evidence>
<comment type="caution">
    <text evidence="10">The sequence shown here is derived from an EMBL/GenBank/DDBJ whole genome shotgun (WGS) entry which is preliminary data.</text>
</comment>
<evidence type="ECO:0000256" key="2">
    <source>
        <dbReference type="ARBA" id="ARBA00022448"/>
    </source>
</evidence>
<evidence type="ECO:0000256" key="5">
    <source>
        <dbReference type="ARBA" id="ARBA00022692"/>
    </source>
</evidence>
<dbReference type="PANTHER" id="PTHR43357:SF3">
    <property type="entry name" value="FE(3+)-TRANSPORT SYSTEM PERMEASE PROTEIN FBPB 2"/>
    <property type="match status" value="1"/>
</dbReference>
<evidence type="ECO:0000256" key="3">
    <source>
        <dbReference type="ARBA" id="ARBA00022475"/>
    </source>
</evidence>
<dbReference type="Gene3D" id="1.10.3720.10">
    <property type="entry name" value="MetI-like"/>
    <property type="match status" value="2"/>
</dbReference>
<keyword evidence="5 8" id="KW-0812">Transmembrane</keyword>
<feature type="transmembrane region" description="Helical" evidence="8">
    <location>
        <begin position="463"/>
        <end position="488"/>
    </location>
</feature>
<dbReference type="Pfam" id="PF00528">
    <property type="entry name" value="BPD_transp_1"/>
    <property type="match status" value="2"/>
</dbReference>
<keyword evidence="7 8" id="KW-0472">Membrane</keyword>
<proteinExistence type="inferred from homology"/>
<keyword evidence="2 8" id="KW-0813">Transport</keyword>
<evidence type="ECO:0000256" key="8">
    <source>
        <dbReference type="RuleBase" id="RU363032"/>
    </source>
</evidence>
<feature type="domain" description="ABC transmembrane type-1" evidence="9">
    <location>
        <begin position="44"/>
        <end position="225"/>
    </location>
</feature>
<evidence type="ECO:0000256" key="7">
    <source>
        <dbReference type="ARBA" id="ARBA00023136"/>
    </source>
</evidence>
<accession>A0ABR8X5V2</accession>
<feature type="transmembrane region" description="Helical" evidence="8">
    <location>
        <begin position="300"/>
        <end position="323"/>
    </location>
</feature>
<dbReference type="PROSITE" id="PS50928">
    <property type="entry name" value="ABC_TM1"/>
    <property type="match status" value="2"/>
</dbReference>
<gene>
    <name evidence="10" type="ORF">H9622_14020</name>
</gene>
<feature type="transmembrane region" description="Helical" evidence="8">
    <location>
        <begin position="362"/>
        <end position="379"/>
    </location>
</feature>